<keyword evidence="3" id="KW-1185">Reference proteome</keyword>
<proteinExistence type="predicted"/>
<keyword evidence="1" id="KW-0472">Membrane</keyword>
<reference evidence="2" key="1">
    <citation type="submission" date="2022-07" db="EMBL/GenBank/DDBJ databases">
        <authorList>
            <person name="Macas J."/>
            <person name="Novak P."/>
            <person name="Neumann P."/>
        </authorList>
    </citation>
    <scope>NUCLEOTIDE SEQUENCE</scope>
</reference>
<keyword evidence="1" id="KW-1133">Transmembrane helix</keyword>
<protein>
    <submittedName>
        <fullName evidence="2">Uncharacterized protein</fullName>
    </submittedName>
</protein>
<dbReference type="AlphaFoldDB" id="A0AAV0CKL7"/>
<evidence type="ECO:0000313" key="2">
    <source>
        <dbReference type="EMBL" id="CAH9079732.1"/>
    </source>
</evidence>
<evidence type="ECO:0000313" key="3">
    <source>
        <dbReference type="Proteomes" id="UP001152523"/>
    </source>
</evidence>
<keyword evidence="1" id="KW-0812">Transmembrane</keyword>
<gene>
    <name evidence="2" type="ORF">CEPIT_LOCUS7029</name>
</gene>
<comment type="caution">
    <text evidence="2">The sequence shown here is derived from an EMBL/GenBank/DDBJ whole genome shotgun (WGS) entry which is preliminary data.</text>
</comment>
<sequence length="126" mass="13975">MQRCTTEKRQQHGDAAAVEWGVGEAAAAVQRCGGKIEAEPRKFLGSSLPCFFFLLRLLLIQVALLVFFEAARSSGGPVAEVIEELAENRARRSNRDSGYQWSKCGGSFEHSKWRSPEAIVDIFLVM</sequence>
<organism evidence="2 3">
    <name type="scientific">Cuscuta epithymum</name>
    <dbReference type="NCBI Taxonomy" id="186058"/>
    <lineage>
        <taxon>Eukaryota</taxon>
        <taxon>Viridiplantae</taxon>
        <taxon>Streptophyta</taxon>
        <taxon>Embryophyta</taxon>
        <taxon>Tracheophyta</taxon>
        <taxon>Spermatophyta</taxon>
        <taxon>Magnoliopsida</taxon>
        <taxon>eudicotyledons</taxon>
        <taxon>Gunneridae</taxon>
        <taxon>Pentapetalae</taxon>
        <taxon>asterids</taxon>
        <taxon>lamiids</taxon>
        <taxon>Solanales</taxon>
        <taxon>Convolvulaceae</taxon>
        <taxon>Cuscuteae</taxon>
        <taxon>Cuscuta</taxon>
        <taxon>Cuscuta subgen. Cuscuta</taxon>
    </lineage>
</organism>
<dbReference type="EMBL" id="CAMAPF010000033">
    <property type="protein sequence ID" value="CAH9079732.1"/>
    <property type="molecule type" value="Genomic_DNA"/>
</dbReference>
<dbReference type="Proteomes" id="UP001152523">
    <property type="component" value="Unassembled WGS sequence"/>
</dbReference>
<feature type="transmembrane region" description="Helical" evidence="1">
    <location>
        <begin position="50"/>
        <end position="68"/>
    </location>
</feature>
<name>A0AAV0CKL7_9ASTE</name>
<accession>A0AAV0CKL7</accession>
<evidence type="ECO:0000256" key="1">
    <source>
        <dbReference type="SAM" id="Phobius"/>
    </source>
</evidence>